<dbReference type="STRING" id="398673.A0A2P4Z8U9"/>
<dbReference type="PANTHER" id="PTHR24148:SF64">
    <property type="entry name" value="HETEROKARYON INCOMPATIBILITY DOMAIN-CONTAINING PROTEIN"/>
    <property type="match status" value="1"/>
</dbReference>
<keyword evidence="4" id="KW-1185">Reference proteome</keyword>
<protein>
    <recommendedName>
        <fullName evidence="2">Heterokaryon incompatibility domain-containing protein</fullName>
    </recommendedName>
</protein>
<comment type="caution">
    <text evidence="3">The sequence shown here is derived from an EMBL/GenBank/DDBJ whole genome shotgun (WGS) entry which is preliminary data.</text>
</comment>
<organism evidence="3 4">
    <name type="scientific">Trichoderma gamsii</name>
    <dbReference type="NCBI Taxonomy" id="398673"/>
    <lineage>
        <taxon>Eukaryota</taxon>
        <taxon>Fungi</taxon>
        <taxon>Dikarya</taxon>
        <taxon>Ascomycota</taxon>
        <taxon>Pezizomycotina</taxon>
        <taxon>Sordariomycetes</taxon>
        <taxon>Hypocreomycetidae</taxon>
        <taxon>Hypocreales</taxon>
        <taxon>Hypocreaceae</taxon>
        <taxon>Trichoderma</taxon>
    </lineage>
</organism>
<dbReference type="InterPro" id="IPR052895">
    <property type="entry name" value="HetReg/Transcr_Mod"/>
</dbReference>
<dbReference type="AlphaFoldDB" id="A0A2P4Z8U9"/>
<evidence type="ECO:0000256" key="1">
    <source>
        <dbReference type="SAM" id="MobiDB-lite"/>
    </source>
</evidence>
<gene>
    <name evidence="3" type="ORF">TGAM01_v210404</name>
</gene>
<evidence type="ECO:0000313" key="4">
    <source>
        <dbReference type="Proteomes" id="UP000054821"/>
    </source>
</evidence>
<dbReference type="GeneID" id="29990334"/>
<evidence type="ECO:0000259" key="2">
    <source>
        <dbReference type="Pfam" id="PF06985"/>
    </source>
</evidence>
<dbReference type="Proteomes" id="UP000054821">
    <property type="component" value="Unassembled WGS sequence"/>
</dbReference>
<proteinExistence type="predicted"/>
<dbReference type="InterPro" id="IPR010730">
    <property type="entry name" value="HET"/>
</dbReference>
<sequence>MVVVTLVEDDQSMHFPRFVRGHGSLSVSSTLTLHSRHNNILGRRIKRLSCGDFENSEAVADYKPYGRVAQPQSHLLFLLHAKKLVKRRGLKLQPSIMDSNRLQPSLKPQVGTSRRKLFVYKPLGDNHSVRFLVLQPGSGSDPLVGSLQTRSLASADIEQLPPYEAISYVWGSGSRQYELTCDGAVLPLTQSIYDALNRVRLPDQPRRLWADQVCINQDDIPERSQQVKLMNLVYRNAKRVLVWLGRDPDGVAEEAGQTIRHLDGVFRDEKAHEEFKLAHEENLALQSSEPWVPLAKLTKLPWFQRIWIVQEIGTDAPATLYWGDTEIDWDTLSHVAAILNERYYHLRTRFLLNTSSIRYLHKRFVEPDTEYDQDHNRGNFAYELHRARHLLGNDPRDHIYAFLGHYSISKAGKELQGLTVDYSKSVRDIYIDVAVRALRGAKDLVALSAAHHGKPLTKRQASWANGNLDLPSWAPDWRHLPIHILGSPTVPHRASGDTKPDLTIDEESRVMRIRGVRVDVVERLSWTIYGTAFQVRPEKRQGGRRKRNWGGSNGSNEMGEGERDEEGSAEPTQGIDATTRAPSRNNDRRRGSDSTQQQYGRPMPQRRWTQLEQNNGPRTHVMEVLWRRICGYRTFNLNLVYPPFLNKTPSPATGGTAPFKPPSSSPSSSEDHRRSAFFAFIQTLTNACTGIDRSRPYSSIPSEEWLTSAAAYLVRYAVPPSSSSSSSSSSPSSTLSPSQTFPVSSPSPFRSISSPDGSTTTMSSFYERANSMSSSSSPSSRKPTPVHAAIHALSLTGDPFKWSHEAVLVTRYRRFAVTRRGYFVLGPDALQAGDVVAVLRGGKVPFVLRKVSVGGGGDGDSEERWVLVGECYVHGLMDGEGWDVEGVEEEVFAIQ</sequence>
<evidence type="ECO:0000313" key="3">
    <source>
        <dbReference type="EMBL" id="PON20714.1"/>
    </source>
</evidence>
<dbReference type="EMBL" id="JPDN02000062">
    <property type="protein sequence ID" value="PON20714.1"/>
    <property type="molecule type" value="Genomic_DNA"/>
</dbReference>
<dbReference type="Pfam" id="PF06985">
    <property type="entry name" value="HET"/>
    <property type="match status" value="1"/>
</dbReference>
<reference evidence="3 4" key="1">
    <citation type="journal article" date="2016" name="Genome Announc.">
        <title>Draft Whole-Genome Sequence of Trichoderma gamsii T6085, a Promising Biocontrol Agent of Fusarium Head Blight on Wheat.</title>
        <authorList>
            <person name="Baroncelli R."/>
            <person name="Zapparata A."/>
            <person name="Piaggeschi G."/>
            <person name="Sarrocco S."/>
            <person name="Vannacci G."/>
        </authorList>
    </citation>
    <scope>NUCLEOTIDE SEQUENCE [LARGE SCALE GENOMIC DNA]</scope>
    <source>
        <strain evidence="3 4">T6085</strain>
    </source>
</reference>
<feature type="region of interest" description="Disordered" evidence="1">
    <location>
        <begin position="652"/>
        <end position="671"/>
    </location>
</feature>
<accession>A0A2P4Z8U9</accession>
<feature type="domain" description="Heterokaryon incompatibility" evidence="2">
    <location>
        <begin position="163"/>
        <end position="311"/>
    </location>
</feature>
<dbReference type="Pfam" id="PF26639">
    <property type="entry name" value="Het-6_barrel"/>
    <property type="match status" value="1"/>
</dbReference>
<dbReference type="PANTHER" id="PTHR24148">
    <property type="entry name" value="ANKYRIN REPEAT DOMAIN-CONTAINING PROTEIN 39 HOMOLOG-RELATED"/>
    <property type="match status" value="1"/>
</dbReference>
<feature type="region of interest" description="Disordered" evidence="1">
    <location>
        <begin position="536"/>
        <end position="614"/>
    </location>
</feature>
<name>A0A2P4Z8U9_9HYPO</name>
<feature type="region of interest" description="Disordered" evidence="1">
    <location>
        <begin position="722"/>
        <end position="763"/>
    </location>
</feature>
<dbReference type="RefSeq" id="XP_024404465.1">
    <property type="nucleotide sequence ID" value="XM_024550792.1"/>
</dbReference>
<feature type="compositionally biased region" description="Low complexity" evidence="1">
    <location>
        <begin position="722"/>
        <end position="755"/>
    </location>
</feature>